<protein>
    <recommendedName>
        <fullName evidence="4">Non-canonical purine NTP pyrophosphatase</fullName>
    </recommendedName>
</protein>
<dbReference type="GO" id="GO:0047429">
    <property type="term" value="F:nucleoside triphosphate diphosphatase activity"/>
    <property type="evidence" value="ECO:0007669"/>
    <property type="project" value="InterPro"/>
</dbReference>
<evidence type="ECO:0000313" key="3">
    <source>
        <dbReference type="Proteomes" id="UP001055185"/>
    </source>
</evidence>
<dbReference type="EMBL" id="BQKV01000026">
    <property type="protein sequence ID" value="GJN64115.1"/>
    <property type="molecule type" value="Genomic_DNA"/>
</dbReference>
<dbReference type="RefSeq" id="WP_238316348.1">
    <property type="nucleotide sequence ID" value="NZ_BQKV01000026.1"/>
</dbReference>
<dbReference type="InterPro" id="IPR029001">
    <property type="entry name" value="ITPase-like_fam"/>
</dbReference>
<evidence type="ECO:0000256" key="1">
    <source>
        <dbReference type="ARBA" id="ARBA00022801"/>
    </source>
</evidence>
<dbReference type="SUPFAM" id="SSF52972">
    <property type="entry name" value="ITPase-like"/>
    <property type="match status" value="1"/>
</dbReference>
<dbReference type="Gene3D" id="3.90.950.10">
    <property type="match status" value="1"/>
</dbReference>
<accession>A0AA37IXJ8</accession>
<dbReference type="AlphaFoldDB" id="A0AA37IXJ8"/>
<keyword evidence="1" id="KW-0378">Hydrolase</keyword>
<proteinExistence type="predicted"/>
<dbReference type="Proteomes" id="UP001055185">
    <property type="component" value="Unassembled WGS sequence"/>
</dbReference>
<evidence type="ECO:0000313" key="2">
    <source>
        <dbReference type="EMBL" id="GJN64115.1"/>
    </source>
</evidence>
<keyword evidence="3" id="KW-1185">Reference proteome</keyword>
<sequence length="215" mass="24509">MKVLIGTTNPSKVERFKSLLSDCNLTFYTLKDLKITEEPEEKGRTPEENAILKAKFYGQYFDRVICNDAGLYLDGLDLDDPRQPGLHVRTPGGTRRLDDEGMIAYYSNLIHSLGGKVLAYYLEGIAVYHKGRISSFMENRDEVQTSMFYMIDRPSAKRQPGWPLDSISLDRETLTYFVGDENDGDFSGENIILGEYRQRLVNFLKDALGLTEEKP</sequence>
<organism evidence="2 3">
    <name type="scientific">Faecalibacterium gallinarum</name>
    <dbReference type="NCBI Taxonomy" id="2903556"/>
    <lineage>
        <taxon>Bacteria</taxon>
        <taxon>Bacillati</taxon>
        <taxon>Bacillota</taxon>
        <taxon>Clostridia</taxon>
        <taxon>Eubacteriales</taxon>
        <taxon>Oscillospiraceae</taxon>
        <taxon>Faecalibacterium</taxon>
    </lineage>
</organism>
<dbReference type="Pfam" id="PF01725">
    <property type="entry name" value="Ham1p_like"/>
    <property type="match status" value="1"/>
</dbReference>
<dbReference type="GO" id="GO:0009143">
    <property type="term" value="P:nucleoside triphosphate catabolic process"/>
    <property type="evidence" value="ECO:0007669"/>
    <property type="project" value="InterPro"/>
</dbReference>
<evidence type="ECO:0008006" key="4">
    <source>
        <dbReference type="Google" id="ProtNLM"/>
    </source>
</evidence>
<comment type="caution">
    <text evidence="2">The sequence shown here is derived from an EMBL/GenBank/DDBJ whole genome shotgun (WGS) entry which is preliminary data.</text>
</comment>
<gene>
    <name evidence="2" type="ORF">JCM17207_07400</name>
</gene>
<name>A0AA37IXJ8_9FIRM</name>
<dbReference type="InterPro" id="IPR002637">
    <property type="entry name" value="RdgB/HAM1"/>
</dbReference>
<reference evidence="2" key="1">
    <citation type="journal article" date="2022" name="Int. J. Syst. Evol. Microbiol.">
        <title>Genome-based, phenotypic and chemotaxonomic classification of Faecalibacterium strains: proposal of three novel species Faecalibacterium duncaniae sp. nov., Faecalibacterium hattorii sp. nov. and Faecalibacterium gallinarum sp. nov. .</title>
        <authorList>
            <person name="Sakamoto M."/>
            <person name="Sakurai N."/>
            <person name="Tanno H."/>
            <person name="Iino T."/>
            <person name="Ohkuma M."/>
            <person name="Endo A."/>
        </authorList>
    </citation>
    <scope>NUCLEOTIDE SEQUENCE</scope>
    <source>
        <strain evidence="2">JCM 17207</strain>
    </source>
</reference>